<evidence type="ECO:0000313" key="2">
    <source>
        <dbReference type="Proteomes" id="UP000569018"/>
    </source>
</evidence>
<protein>
    <submittedName>
        <fullName evidence="1">Uncharacterized protein</fullName>
    </submittedName>
</protein>
<sequence length="43" mass="5191">MEWHEKIKIRAVSEEGFIKGMLQKSKKGDDQVKYKKRTFLYES</sequence>
<comment type="caution">
    <text evidence="1">The sequence shown here is derived from an EMBL/GenBank/DDBJ whole genome shotgun (WGS) entry which is preliminary data.</text>
</comment>
<organism evidence="1 2">
    <name type="scientific">Candidatus Hakubella thermalkaliphila</name>
    <dbReference type="NCBI Taxonomy" id="2754717"/>
    <lineage>
        <taxon>Bacteria</taxon>
        <taxon>Bacillati</taxon>
        <taxon>Actinomycetota</taxon>
        <taxon>Actinomycetota incertae sedis</taxon>
        <taxon>Candidatus Hakubellales</taxon>
        <taxon>Candidatus Hakubellaceae</taxon>
        <taxon>Candidatus Hakubella</taxon>
    </lineage>
</organism>
<gene>
    <name evidence="1" type="ORF">HKBW3S47_02405</name>
</gene>
<dbReference type="EMBL" id="BLSD01000411">
    <property type="protein sequence ID" value="GFP40708.1"/>
    <property type="molecule type" value="Genomic_DNA"/>
</dbReference>
<proteinExistence type="predicted"/>
<dbReference type="Proteomes" id="UP000569018">
    <property type="component" value="Unassembled WGS sequence"/>
</dbReference>
<dbReference type="AlphaFoldDB" id="A0A6V8Q7L5"/>
<accession>A0A6V8Q7L5</accession>
<reference evidence="1 2" key="1">
    <citation type="journal article" date="2020" name="Front. Microbiol.">
        <title>Single-cell genomics of novel Actinobacteria with the Wood-Ljungdahl pathway discovered in a serpentinizing system.</title>
        <authorList>
            <person name="Merino N."/>
            <person name="Kawai M."/>
            <person name="Boyd E.S."/>
            <person name="Colman D.R."/>
            <person name="McGlynn S.E."/>
            <person name="Nealson K.H."/>
            <person name="Kurokawa K."/>
            <person name="Hongoh Y."/>
        </authorList>
    </citation>
    <scope>NUCLEOTIDE SEQUENCE [LARGE SCALE GENOMIC DNA]</scope>
    <source>
        <strain evidence="1 2">S47</strain>
    </source>
</reference>
<evidence type="ECO:0000313" key="1">
    <source>
        <dbReference type="EMBL" id="GFP40708.1"/>
    </source>
</evidence>
<name>A0A6V8Q7L5_9ACTN</name>